<evidence type="ECO:0000313" key="1">
    <source>
        <dbReference type="EMBL" id="GEB52451.1"/>
    </source>
</evidence>
<organism evidence="1 2">
    <name type="scientific">Streptomyces cacaoi</name>
    <dbReference type="NCBI Taxonomy" id="1898"/>
    <lineage>
        <taxon>Bacteria</taxon>
        <taxon>Bacillati</taxon>
        <taxon>Actinomycetota</taxon>
        <taxon>Actinomycetes</taxon>
        <taxon>Kitasatosporales</taxon>
        <taxon>Streptomycetaceae</taxon>
        <taxon>Streptomyces</taxon>
    </lineage>
</organism>
<sequence>MRARGFHVVSAALPEEFLLPEVVGGCCQCAYLSRLYVGYRRMPQGARRRGQLMGFALGLWREHAVEHGVEDEGMGEA</sequence>
<accession>A0A4Y3R447</accession>
<comment type="caution">
    <text evidence="1">The sequence shown here is derived from an EMBL/GenBank/DDBJ whole genome shotgun (WGS) entry which is preliminary data.</text>
</comment>
<dbReference type="Proteomes" id="UP000319210">
    <property type="component" value="Unassembled WGS sequence"/>
</dbReference>
<proteinExistence type="predicted"/>
<evidence type="ECO:0000313" key="2">
    <source>
        <dbReference type="Proteomes" id="UP000319210"/>
    </source>
</evidence>
<gene>
    <name evidence="1" type="ORF">SCA03_50020</name>
</gene>
<reference evidence="1 2" key="1">
    <citation type="submission" date="2019-06" db="EMBL/GenBank/DDBJ databases">
        <title>Whole genome shotgun sequence of Streptomyces cacaoi subsp. cacaoi NBRC 12748.</title>
        <authorList>
            <person name="Hosoyama A."/>
            <person name="Uohara A."/>
            <person name="Ohji S."/>
            <person name="Ichikawa N."/>
        </authorList>
    </citation>
    <scope>NUCLEOTIDE SEQUENCE [LARGE SCALE GENOMIC DNA]</scope>
    <source>
        <strain evidence="1 2">NBRC 12748</strain>
    </source>
</reference>
<dbReference type="RefSeq" id="WP_170223851.1">
    <property type="nucleotide sequence ID" value="NZ_BJMM01000031.1"/>
</dbReference>
<dbReference type="AlphaFoldDB" id="A0A4Y3R447"/>
<dbReference type="EMBL" id="BJMM01000031">
    <property type="protein sequence ID" value="GEB52451.1"/>
    <property type="molecule type" value="Genomic_DNA"/>
</dbReference>
<protein>
    <submittedName>
        <fullName evidence="1">Uncharacterized protein</fullName>
    </submittedName>
</protein>
<name>A0A4Y3R447_STRCI</name>
<keyword evidence="2" id="KW-1185">Reference proteome</keyword>